<protein>
    <recommendedName>
        <fullName evidence="1">Reverse transcriptase domain-containing protein</fullName>
    </recommendedName>
</protein>
<accession>A0AAV0DRD0</accession>
<feature type="domain" description="Reverse transcriptase" evidence="1">
    <location>
        <begin position="89"/>
        <end position="344"/>
    </location>
</feature>
<organism evidence="2 3">
    <name type="scientific">Cuscuta epithymum</name>
    <dbReference type="NCBI Taxonomy" id="186058"/>
    <lineage>
        <taxon>Eukaryota</taxon>
        <taxon>Viridiplantae</taxon>
        <taxon>Streptophyta</taxon>
        <taxon>Embryophyta</taxon>
        <taxon>Tracheophyta</taxon>
        <taxon>Spermatophyta</taxon>
        <taxon>Magnoliopsida</taxon>
        <taxon>eudicotyledons</taxon>
        <taxon>Gunneridae</taxon>
        <taxon>Pentapetalae</taxon>
        <taxon>asterids</taxon>
        <taxon>lamiids</taxon>
        <taxon>Solanales</taxon>
        <taxon>Convolvulaceae</taxon>
        <taxon>Cuscuteae</taxon>
        <taxon>Cuscuta</taxon>
        <taxon>Cuscuta subgen. Cuscuta</taxon>
    </lineage>
</organism>
<dbReference type="PANTHER" id="PTHR46238:SF8">
    <property type="entry name" value="ENDONUCLEASE_EXONUCLEASE_PHOSPHATASE DOMAIN-CONTAINING PROTEIN"/>
    <property type="match status" value="1"/>
</dbReference>
<evidence type="ECO:0000259" key="1">
    <source>
        <dbReference type="PROSITE" id="PS50878"/>
    </source>
</evidence>
<dbReference type="AlphaFoldDB" id="A0AAV0DRD0"/>
<dbReference type="Proteomes" id="UP001152523">
    <property type="component" value="Unassembled WGS sequence"/>
</dbReference>
<name>A0AAV0DRD0_9ASTE</name>
<proteinExistence type="predicted"/>
<sequence>MEDGEIKERWRSYFDTLFNENKVQDIDDLTIPDCMVNRDFVRRIQPTEVKEALRKMGRKKAVGPDGIPIEAWRSLGERGIEWLTNFFNKIWRNNKMPTSWRKSTLIPLFKNKGDVQECANYRGIKLMSHTMKLWERLIEQRLRRTVKISESSTTEAIHLLRQLMEKYRDAHKDLHLVFIDLEKAYDRVPREVLWWALTRKGISRKYISIIMDMYEDCTTSVRTSVGRTAEFPITIGVHQGSALSPFLFAIVMDELTKSIQDDIPWCMMFADDIVLIDETQSGIKAKLEVWRQTLENKGFRLSRSKTEYMECKFGGGRSSGNSGITLDGKEIPVSDMFRYLGSIIQKDGELDGDVSHRIRTGWMKWKSASGFLCDRGMPTRLKGKFYKTAIRPALLYGTECWAVKQCHIQKMSVAEMRMLRWMCGHTRKDRVRNETIRQRVRVAPIEDKMRESRLRWFGHVHRRPSDAPVRRVEMCGEEVGKRGRGRPKQTWVRGVRSDMLLLGLDEGMALERAKWRAGIRVEE</sequence>
<dbReference type="EMBL" id="CAMAPF010000145">
    <property type="protein sequence ID" value="CAH9107879.1"/>
    <property type="molecule type" value="Genomic_DNA"/>
</dbReference>
<dbReference type="InterPro" id="IPR043128">
    <property type="entry name" value="Rev_trsase/Diguanyl_cyclase"/>
</dbReference>
<keyword evidence="3" id="KW-1185">Reference proteome</keyword>
<comment type="caution">
    <text evidence="2">The sequence shown here is derived from an EMBL/GenBank/DDBJ whole genome shotgun (WGS) entry which is preliminary data.</text>
</comment>
<dbReference type="Pfam" id="PF00078">
    <property type="entry name" value="RVT_1"/>
    <property type="match status" value="1"/>
</dbReference>
<evidence type="ECO:0000313" key="3">
    <source>
        <dbReference type="Proteomes" id="UP001152523"/>
    </source>
</evidence>
<dbReference type="InterPro" id="IPR000477">
    <property type="entry name" value="RT_dom"/>
</dbReference>
<dbReference type="SUPFAM" id="SSF56672">
    <property type="entry name" value="DNA/RNA polymerases"/>
    <property type="match status" value="1"/>
</dbReference>
<dbReference type="PANTHER" id="PTHR46238">
    <property type="entry name" value="REVERSE TRANSCRIPTASE DOMAIN-CONTAINING PROTEIN"/>
    <property type="match status" value="1"/>
</dbReference>
<evidence type="ECO:0000313" key="2">
    <source>
        <dbReference type="EMBL" id="CAH9107879.1"/>
    </source>
</evidence>
<reference evidence="2" key="1">
    <citation type="submission" date="2022-07" db="EMBL/GenBank/DDBJ databases">
        <authorList>
            <person name="Macas J."/>
            <person name="Novak P."/>
            <person name="Neumann P."/>
        </authorList>
    </citation>
    <scope>NUCLEOTIDE SEQUENCE</scope>
</reference>
<dbReference type="InterPro" id="IPR043502">
    <property type="entry name" value="DNA/RNA_pol_sf"/>
</dbReference>
<dbReference type="PROSITE" id="PS50878">
    <property type="entry name" value="RT_POL"/>
    <property type="match status" value="1"/>
</dbReference>
<dbReference type="Gene3D" id="3.30.70.270">
    <property type="match status" value="1"/>
</dbReference>
<dbReference type="CDD" id="cd01650">
    <property type="entry name" value="RT_nLTR_like"/>
    <property type="match status" value="1"/>
</dbReference>
<gene>
    <name evidence="2" type="ORF">CEPIT_LOCUS18157</name>
</gene>